<feature type="non-terminal residue" evidence="13">
    <location>
        <position position="110"/>
    </location>
</feature>
<dbReference type="InterPro" id="IPR028662">
    <property type="entry name" value="SNX8/Mvp1"/>
</dbReference>
<evidence type="ECO:0000256" key="4">
    <source>
        <dbReference type="ARBA" id="ARBA00007426"/>
    </source>
</evidence>
<evidence type="ECO:0000256" key="2">
    <source>
        <dbReference type="ARBA" id="ARBA00004287"/>
    </source>
</evidence>
<dbReference type="CDD" id="cd07280">
    <property type="entry name" value="PX_YPT35"/>
    <property type="match status" value="1"/>
</dbReference>
<comment type="similarity">
    <text evidence="4">Belongs to the YPT35 family.</text>
</comment>
<dbReference type="PANTHER" id="PTHR46571:SF1">
    <property type="entry name" value="SORTING NEXIN-8"/>
    <property type="match status" value="1"/>
</dbReference>
<dbReference type="SUPFAM" id="SSF64268">
    <property type="entry name" value="PX domain"/>
    <property type="match status" value="1"/>
</dbReference>
<evidence type="ECO:0000256" key="10">
    <source>
        <dbReference type="ARBA" id="ARBA00033774"/>
    </source>
</evidence>
<evidence type="ECO:0000256" key="5">
    <source>
        <dbReference type="ARBA" id="ARBA00014268"/>
    </source>
</evidence>
<sequence length="110" mass="12459">WASDVRIGDCTIVTGSGAGQKFAVWSINIETSKGGHIHLLKRYSEFDELRNKLVQSYPDHITEIPKLPPKKAFGNLKNDFLVKRRKGLEFFISCVLLNPVLSNSDIVKRF</sequence>
<protein>
    <recommendedName>
        <fullName evidence="10">Endosomal/vacuolar adapter protein YPT35</fullName>
    </recommendedName>
    <alternativeName>
        <fullName evidence="11">PX domain-containing protein YPT35</fullName>
    </alternativeName>
    <alternativeName>
        <fullName evidence="5">Sorting nexin MVP1</fullName>
    </alternativeName>
</protein>
<dbReference type="AlphaFoldDB" id="A0A1E3P4F8"/>
<dbReference type="Gene3D" id="3.30.1520.10">
    <property type="entry name" value="Phox-like domain"/>
    <property type="match status" value="1"/>
</dbReference>
<dbReference type="InterPro" id="IPR037917">
    <property type="entry name" value="Ypt35_PX"/>
</dbReference>
<proteinExistence type="inferred from homology"/>
<dbReference type="Proteomes" id="UP000094112">
    <property type="component" value="Unassembled WGS sequence"/>
</dbReference>
<dbReference type="GO" id="GO:0034498">
    <property type="term" value="P:early endosome to Golgi transport"/>
    <property type="evidence" value="ECO:0007669"/>
    <property type="project" value="TreeGrafter"/>
</dbReference>
<dbReference type="PANTHER" id="PTHR46571">
    <property type="entry name" value="SORTING NEXIN-8"/>
    <property type="match status" value="1"/>
</dbReference>
<dbReference type="GO" id="GO:0032266">
    <property type="term" value="F:phosphatidylinositol-3-phosphate binding"/>
    <property type="evidence" value="ECO:0007669"/>
    <property type="project" value="InterPro"/>
</dbReference>
<evidence type="ECO:0000313" key="13">
    <source>
        <dbReference type="EMBL" id="ODQ60198.1"/>
    </source>
</evidence>
<evidence type="ECO:0000259" key="12">
    <source>
        <dbReference type="PROSITE" id="PS50195"/>
    </source>
</evidence>
<comment type="function">
    <text evidence="9">Recruits the lipid transfer protein VPS13 to endosomal and vacuolar membranes.</text>
</comment>
<dbReference type="OrthoDB" id="10254720at2759"/>
<evidence type="ECO:0000256" key="9">
    <source>
        <dbReference type="ARBA" id="ARBA00033728"/>
    </source>
</evidence>
<name>A0A1E3P4F8_WICAA</name>
<evidence type="ECO:0000256" key="1">
    <source>
        <dbReference type="ARBA" id="ARBA00004148"/>
    </source>
</evidence>
<dbReference type="GO" id="GO:0005774">
    <property type="term" value="C:vacuolar membrane"/>
    <property type="evidence" value="ECO:0007669"/>
    <property type="project" value="UniProtKB-SubCell"/>
</dbReference>
<dbReference type="GO" id="GO:0005829">
    <property type="term" value="C:cytosol"/>
    <property type="evidence" value="ECO:0007669"/>
    <property type="project" value="GOC"/>
</dbReference>
<evidence type="ECO:0000256" key="6">
    <source>
        <dbReference type="ARBA" id="ARBA00022554"/>
    </source>
</evidence>
<keyword evidence="8" id="KW-0472">Membrane</keyword>
<dbReference type="GO" id="GO:0006886">
    <property type="term" value="P:intracellular protein transport"/>
    <property type="evidence" value="ECO:0007669"/>
    <property type="project" value="TreeGrafter"/>
</dbReference>
<dbReference type="InterPro" id="IPR036871">
    <property type="entry name" value="PX_dom_sf"/>
</dbReference>
<dbReference type="GO" id="GO:0031901">
    <property type="term" value="C:early endosome membrane"/>
    <property type="evidence" value="ECO:0007669"/>
    <property type="project" value="TreeGrafter"/>
</dbReference>
<dbReference type="STRING" id="683960.A0A1E3P4F8"/>
<dbReference type="PROSITE" id="PS50195">
    <property type="entry name" value="PX"/>
    <property type="match status" value="1"/>
</dbReference>
<evidence type="ECO:0000313" key="14">
    <source>
        <dbReference type="Proteomes" id="UP000094112"/>
    </source>
</evidence>
<feature type="non-terminal residue" evidence="13">
    <location>
        <position position="1"/>
    </location>
</feature>
<keyword evidence="6" id="KW-0926">Vacuole</keyword>
<keyword evidence="7" id="KW-0967">Endosome</keyword>
<dbReference type="InterPro" id="IPR001683">
    <property type="entry name" value="PX_dom"/>
</dbReference>
<evidence type="ECO:0000256" key="3">
    <source>
        <dbReference type="ARBA" id="ARBA00004481"/>
    </source>
</evidence>
<feature type="domain" description="PX" evidence="12">
    <location>
        <begin position="1"/>
        <end position="110"/>
    </location>
</feature>
<dbReference type="Pfam" id="PF00787">
    <property type="entry name" value="PX"/>
    <property type="match status" value="1"/>
</dbReference>
<dbReference type="RefSeq" id="XP_019039405.1">
    <property type="nucleotide sequence ID" value="XM_019180580.1"/>
</dbReference>
<evidence type="ECO:0000256" key="7">
    <source>
        <dbReference type="ARBA" id="ARBA00022753"/>
    </source>
</evidence>
<evidence type="ECO:0000256" key="11">
    <source>
        <dbReference type="ARBA" id="ARBA00033785"/>
    </source>
</evidence>
<dbReference type="GeneID" id="30197826"/>
<evidence type="ECO:0000256" key="8">
    <source>
        <dbReference type="ARBA" id="ARBA00023136"/>
    </source>
</evidence>
<organism evidence="13 14">
    <name type="scientific">Wickerhamomyces anomalus (strain ATCC 58044 / CBS 1984 / NCYC 433 / NRRL Y-366-8)</name>
    <name type="common">Yeast</name>
    <name type="synonym">Hansenula anomala</name>
    <dbReference type="NCBI Taxonomy" id="683960"/>
    <lineage>
        <taxon>Eukaryota</taxon>
        <taxon>Fungi</taxon>
        <taxon>Dikarya</taxon>
        <taxon>Ascomycota</taxon>
        <taxon>Saccharomycotina</taxon>
        <taxon>Saccharomycetes</taxon>
        <taxon>Phaffomycetales</taxon>
        <taxon>Wickerhamomycetaceae</taxon>
        <taxon>Wickerhamomyces</taxon>
    </lineage>
</organism>
<dbReference type="SMART" id="SM00312">
    <property type="entry name" value="PX"/>
    <property type="match status" value="1"/>
</dbReference>
<reference evidence="13 14" key="1">
    <citation type="journal article" date="2016" name="Proc. Natl. Acad. Sci. U.S.A.">
        <title>Comparative genomics of biotechnologically important yeasts.</title>
        <authorList>
            <person name="Riley R."/>
            <person name="Haridas S."/>
            <person name="Wolfe K.H."/>
            <person name="Lopes M.R."/>
            <person name="Hittinger C.T."/>
            <person name="Goeker M."/>
            <person name="Salamov A.A."/>
            <person name="Wisecaver J.H."/>
            <person name="Long T.M."/>
            <person name="Calvey C.H."/>
            <person name="Aerts A.L."/>
            <person name="Barry K.W."/>
            <person name="Choi C."/>
            <person name="Clum A."/>
            <person name="Coughlan A.Y."/>
            <person name="Deshpande S."/>
            <person name="Douglass A.P."/>
            <person name="Hanson S.J."/>
            <person name="Klenk H.-P."/>
            <person name="LaButti K.M."/>
            <person name="Lapidus A."/>
            <person name="Lindquist E.A."/>
            <person name="Lipzen A.M."/>
            <person name="Meier-Kolthoff J.P."/>
            <person name="Ohm R.A."/>
            <person name="Otillar R.P."/>
            <person name="Pangilinan J.L."/>
            <person name="Peng Y."/>
            <person name="Rokas A."/>
            <person name="Rosa C.A."/>
            <person name="Scheuner C."/>
            <person name="Sibirny A.A."/>
            <person name="Slot J.C."/>
            <person name="Stielow J.B."/>
            <person name="Sun H."/>
            <person name="Kurtzman C.P."/>
            <person name="Blackwell M."/>
            <person name="Grigoriev I.V."/>
            <person name="Jeffries T.W."/>
        </authorList>
    </citation>
    <scope>NUCLEOTIDE SEQUENCE [LARGE SCALE GENOMIC DNA]</scope>
    <source>
        <strain evidence="14">ATCC 58044 / CBS 1984 / NCYC 433 / NRRL Y-366-8</strain>
    </source>
</reference>
<accession>A0A1E3P4F8</accession>
<comment type="subcellular location">
    <subcellularLocation>
        <location evidence="3">Endosome membrane</location>
        <topology evidence="3">Peripheral membrane protein</topology>
    </subcellularLocation>
    <subcellularLocation>
        <location evidence="2">Membrane</location>
        <topology evidence="2">Peripheral membrane protein</topology>
        <orientation evidence="2">Cytoplasmic side</orientation>
    </subcellularLocation>
    <subcellularLocation>
        <location evidence="1">Vacuole membrane</location>
        <topology evidence="1">Peripheral membrane protein</topology>
    </subcellularLocation>
</comment>
<gene>
    <name evidence="13" type="ORF">WICANDRAFT_13664</name>
</gene>
<keyword evidence="14" id="KW-1185">Reference proteome</keyword>
<dbReference type="EMBL" id="KV454210">
    <property type="protein sequence ID" value="ODQ60198.1"/>
    <property type="molecule type" value="Genomic_DNA"/>
</dbReference>